<evidence type="ECO:0000256" key="12">
    <source>
        <dbReference type="ARBA" id="ARBA00022989"/>
    </source>
</evidence>
<comment type="similarity">
    <text evidence="3">Belongs to the etk/wzc family.</text>
</comment>
<dbReference type="Pfam" id="PF02706">
    <property type="entry name" value="Wzz"/>
    <property type="match status" value="1"/>
</dbReference>
<keyword evidence="13 18" id="KW-0472">Membrane</keyword>
<evidence type="ECO:0000256" key="3">
    <source>
        <dbReference type="ARBA" id="ARBA00008883"/>
    </source>
</evidence>
<comment type="caution">
    <text evidence="21">The sequence shown here is derived from an EMBL/GenBank/DDBJ whole genome shotgun (WGS) entry which is preliminary data.</text>
</comment>
<comment type="similarity">
    <text evidence="2">Belongs to the CpsD/CapB family.</text>
</comment>
<feature type="transmembrane region" description="Helical" evidence="18">
    <location>
        <begin position="492"/>
        <end position="513"/>
    </location>
</feature>
<evidence type="ECO:0000256" key="5">
    <source>
        <dbReference type="ARBA" id="ARBA00022475"/>
    </source>
</evidence>
<keyword evidence="5" id="KW-1003">Cell membrane</keyword>
<evidence type="ECO:0000256" key="14">
    <source>
        <dbReference type="ARBA" id="ARBA00023137"/>
    </source>
</evidence>
<dbReference type="Pfam" id="PF13614">
    <property type="entry name" value="AAA_31"/>
    <property type="match status" value="1"/>
</dbReference>
<feature type="region of interest" description="Disordered" evidence="17">
    <location>
        <begin position="1"/>
        <end position="29"/>
    </location>
</feature>
<accession>A0ABX2TF90</accession>
<evidence type="ECO:0000256" key="4">
    <source>
        <dbReference type="ARBA" id="ARBA00011903"/>
    </source>
</evidence>
<organism evidence="21 22">
    <name type="scientific">Azospirillum oleiclasticum</name>
    <dbReference type="NCBI Taxonomy" id="2735135"/>
    <lineage>
        <taxon>Bacteria</taxon>
        <taxon>Pseudomonadati</taxon>
        <taxon>Pseudomonadota</taxon>
        <taxon>Alphaproteobacteria</taxon>
        <taxon>Rhodospirillales</taxon>
        <taxon>Azospirillaceae</taxon>
        <taxon>Azospirillum</taxon>
    </lineage>
</organism>
<reference evidence="21 22" key="1">
    <citation type="submission" date="2020-05" db="EMBL/GenBank/DDBJ databases">
        <title>Azospirillum oleiclasticum sp. nov, a nitrogen-fixing and heavy crude oil-emulsifying bacterium isolated from the crude oil of Yumen Oilfield.</title>
        <authorList>
            <person name="Wu D."/>
            <person name="Cai M."/>
            <person name="Zhang X."/>
        </authorList>
    </citation>
    <scope>NUCLEOTIDE SEQUENCE [LARGE SCALE GENOMIC DNA]</scope>
    <source>
        <strain evidence="21 22">ROY-1-1-2</strain>
    </source>
</reference>
<gene>
    <name evidence="21" type="ORF">HND93_22150</name>
</gene>
<evidence type="ECO:0000256" key="15">
    <source>
        <dbReference type="ARBA" id="ARBA00051245"/>
    </source>
</evidence>
<evidence type="ECO:0000256" key="17">
    <source>
        <dbReference type="SAM" id="MobiDB-lite"/>
    </source>
</evidence>
<dbReference type="Proteomes" id="UP000584642">
    <property type="component" value="Unassembled WGS sequence"/>
</dbReference>
<evidence type="ECO:0000256" key="7">
    <source>
        <dbReference type="ARBA" id="ARBA00022679"/>
    </source>
</evidence>
<keyword evidence="10" id="KW-0418">Kinase</keyword>
<evidence type="ECO:0000256" key="18">
    <source>
        <dbReference type="SAM" id="Phobius"/>
    </source>
</evidence>
<keyword evidence="9" id="KW-0547">Nucleotide-binding</keyword>
<evidence type="ECO:0000256" key="10">
    <source>
        <dbReference type="ARBA" id="ARBA00022777"/>
    </source>
</evidence>
<keyword evidence="7" id="KW-0808">Transferase</keyword>
<dbReference type="InterPro" id="IPR003856">
    <property type="entry name" value="LPS_length_determ_N"/>
</dbReference>
<dbReference type="SUPFAM" id="SSF52540">
    <property type="entry name" value="P-loop containing nucleoside triphosphate hydrolases"/>
    <property type="match status" value="1"/>
</dbReference>
<proteinExistence type="inferred from homology"/>
<dbReference type="EMBL" id="JABFDB010000018">
    <property type="protein sequence ID" value="NYZ22420.1"/>
    <property type="molecule type" value="Genomic_DNA"/>
</dbReference>
<evidence type="ECO:0000313" key="22">
    <source>
        <dbReference type="Proteomes" id="UP000584642"/>
    </source>
</evidence>
<evidence type="ECO:0000256" key="13">
    <source>
        <dbReference type="ARBA" id="ARBA00023136"/>
    </source>
</evidence>
<evidence type="ECO:0000256" key="8">
    <source>
        <dbReference type="ARBA" id="ARBA00022692"/>
    </source>
</evidence>
<dbReference type="InterPro" id="IPR050445">
    <property type="entry name" value="Bact_polysacc_biosynth/exp"/>
</dbReference>
<dbReference type="InterPro" id="IPR005702">
    <property type="entry name" value="Wzc-like_C"/>
</dbReference>
<dbReference type="EC" id="2.7.10.2" evidence="4"/>
<comment type="catalytic activity">
    <reaction evidence="15">
        <text>L-tyrosyl-[protein] + ATP = O-phospho-L-tyrosyl-[protein] + ADP + H(+)</text>
        <dbReference type="Rhea" id="RHEA:10596"/>
        <dbReference type="Rhea" id="RHEA-COMP:10136"/>
        <dbReference type="Rhea" id="RHEA-COMP:20101"/>
        <dbReference type="ChEBI" id="CHEBI:15378"/>
        <dbReference type="ChEBI" id="CHEBI:30616"/>
        <dbReference type="ChEBI" id="CHEBI:46858"/>
        <dbReference type="ChEBI" id="CHEBI:61978"/>
        <dbReference type="ChEBI" id="CHEBI:456216"/>
        <dbReference type="EC" id="2.7.10.2"/>
    </reaction>
</comment>
<evidence type="ECO:0000313" key="21">
    <source>
        <dbReference type="EMBL" id="NYZ22420.1"/>
    </source>
</evidence>
<protein>
    <recommendedName>
        <fullName evidence="4">non-specific protein-tyrosine kinase</fullName>
        <ecNumber evidence="4">2.7.10.2</ecNumber>
    </recommendedName>
</protein>
<evidence type="ECO:0000256" key="6">
    <source>
        <dbReference type="ARBA" id="ARBA00022519"/>
    </source>
</evidence>
<dbReference type="CDD" id="cd05387">
    <property type="entry name" value="BY-kinase"/>
    <property type="match status" value="1"/>
</dbReference>
<dbReference type="Gene3D" id="3.40.50.300">
    <property type="entry name" value="P-loop containing nucleotide triphosphate hydrolases"/>
    <property type="match status" value="1"/>
</dbReference>
<keyword evidence="6" id="KW-0997">Cell inner membrane</keyword>
<keyword evidence="12 18" id="KW-1133">Transmembrane helix</keyword>
<feature type="transmembrane region" description="Helical" evidence="18">
    <location>
        <begin position="52"/>
        <end position="72"/>
    </location>
</feature>
<sequence>MEHLPQVPHGGHRPPAQPPHPGHVSRTDFEQAGPAAGADLGYFLRVLAGRKWLIGFMVVTITALSAVGVSMLSDKFTSEALLLVDDKRISIVRDPDPVAPRMPGDDSELLSEVEIIKSNEVLTQVIADLKLAENPEFARTEDEAGTSEPLVAQAVGLGRDLSRSIWGDSPPAFVGTLLTEGDRIAADARTAAERKPPEREAILKKMHRGLTVGVAGRSRVIQVRYTAKSPELAAGIVGAIVGRYMDMRHQMDREMADKAIELLRQRSDQLRQEVVAAEQEVEQVRFRSGLTRGIVGPLAAQELEQARQRMSEASAGRARLVAQAEALERALRGGNWATIGGSITSPVVGQLRANLATLQSEMAQFNKQYGNLHPRVVEQRARIDQANAALNSEIQREIAGIREAANVAVDQEKALKEQITRLEGSYASNLSDEGVKLRTLEADAQAKRTLMEGLLRRLHEVQAVQDDHNAPAGVKMVSGAQVPFEPSGPQRILLIAAGFIASICVSVFLVFALELLQRRVRAPDTIRRILGVGAVHIVPHHAVKRRTGRLYDVFQRHPFSLFAESMRALFRNYFTDLGPVGAIAVTSARPQDGKTSLSLAVAQVASQAGRRVVVVDTDFRRSRVDHLFNLSGQAGLADWLAGKATLDEIVYGADEVPFALVPAGTLSPETLDRFNLDAMQQLMAGLSTRYDLVVFDTAPALAVSDARIVCAAASKVLFVTRWGHTTAGDLQGIADLGPIDHSKFVCVMTDVDLKKAAARGYSGPYRNYVATKKYYNEPPRAWAAR</sequence>
<keyword evidence="8 18" id="KW-0812">Transmembrane</keyword>
<evidence type="ECO:0000259" key="19">
    <source>
        <dbReference type="Pfam" id="PF02706"/>
    </source>
</evidence>
<feature type="domain" description="AAA" evidence="20">
    <location>
        <begin position="583"/>
        <end position="716"/>
    </location>
</feature>
<evidence type="ECO:0000256" key="9">
    <source>
        <dbReference type="ARBA" id="ARBA00022741"/>
    </source>
</evidence>
<keyword evidence="11" id="KW-0067">ATP-binding</keyword>
<evidence type="ECO:0000256" key="2">
    <source>
        <dbReference type="ARBA" id="ARBA00007316"/>
    </source>
</evidence>
<evidence type="ECO:0000259" key="20">
    <source>
        <dbReference type="Pfam" id="PF13614"/>
    </source>
</evidence>
<dbReference type="RefSeq" id="WP_180284200.1">
    <property type="nucleotide sequence ID" value="NZ_JABFDB010000018.1"/>
</dbReference>
<dbReference type="InterPro" id="IPR025669">
    <property type="entry name" value="AAA_dom"/>
</dbReference>
<dbReference type="PANTHER" id="PTHR32309">
    <property type="entry name" value="TYROSINE-PROTEIN KINASE"/>
    <property type="match status" value="1"/>
</dbReference>
<feature type="coiled-coil region" evidence="16">
    <location>
        <begin position="253"/>
        <end position="323"/>
    </location>
</feature>
<evidence type="ECO:0000256" key="11">
    <source>
        <dbReference type="ARBA" id="ARBA00022840"/>
    </source>
</evidence>
<comment type="subcellular location">
    <subcellularLocation>
        <location evidence="1">Cell inner membrane</location>
        <topology evidence="1">Multi-pass membrane protein</topology>
    </subcellularLocation>
</comment>
<dbReference type="InterPro" id="IPR027417">
    <property type="entry name" value="P-loop_NTPase"/>
</dbReference>
<name>A0ABX2TF90_9PROT</name>
<evidence type="ECO:0000256" key="1">
    <source>
        <dbReference type="ARBA" id="ARBA00004429"/>
    </source>
</evidence>
<keyword evidence="16" id="KW-0175">Coiled coil</keyword>
<feature type="domain" description="Polysaccharide chain length determinant N-terminal" evidence="19">
    <location>
        <begin position="39"/>
        <end position="129"/>
    </location>
</feature>
<evidence type="ECO:0000256" key="16">
    <source>
        <dbReference type="SAM" id="Coils"/>
    </source>
</evidence>
<dbReference type="PANTHER" id="PTHR32309:SF13">
    <property type="entry name" value="FERRIC ENTEROBACTIN TRANSPORT PROTEIN FEPE"/>
    <property type="match status" value="1"/>
</dbReference>
<keyword evidence="14" id="KW-0829">Tyrosine-protein kinase</keyword>
<keyword evidence="22" id="KW-1185">Reference proteome</keyword>